<dbReference type="AlphaFoldDB" id="A0A177WWI5"/>
<feature type="compositionally biased region" description="Acidic residues" evidence="1">
    <location>
        <begin position="186"/>
        <end position="196"/>
    </location>
</feature>
<dbReference type="OrthoDB" id="206796at2759"/>
<accession>A0A177WWI5</accession>
<feature type="compositionally biased region" description="Polar residues" evidence="1">
    <location>
        <begin position="497"/>
        <end position="522"/>
    </location>
</feature>
<sequence>MLTIVPHIAQSYSWDCGLACTSMVLAGLGIPRSTLLDVSNMCSTRSIWTVDLVYIFRHYGVQDFTMYTSYIGVNWQNASKPFYRDSIAEDLKRVHSLFAKARACQVRIVPLVLAMDDICRFLASNRYAIIILVNFNLLKCTTCSKNKAKTSVSWLQWLFGRCYSSQDKIDDVAGFFPEQGIVSNTDNDELDDDGKGEEERNDPTQSLLGAMSSTSSQSRNLHNRIECRTPPLRSPDRHTRFSIPNIQQPVPTAPPSAVAQQQHIPRDRRSSRSLYLGIGTNTSSHNTTVDAPTAAESSPRSISGASMVSSLSAKFFPAAAATNSLAQPTNSGTLSQSQFHQAMVPSLIPTAGDTPVPLPTSTVSTLPATMTRSNSGSAGIHGTASSSSAALPTSPKASGFLASPLRLLSHPQSPVVTQVGTSLSPKRESVSHPTTPSHSPTKQVSSPRFPISLISPHAVFGSGQASISTGNTATSNTHSCTPTTCISTNATYTSCPLPSSNQTTPSLNSQSRDPSLSHSTAGQQRTRQTSISSSSLGATTTPSTQPLPTPAPLQVSSRCNYTRPKPPRPCLPCLAFRNYKTIYDQQNEFEGHYIVLIGYDAARDVVYYRDPGVSDTLCSVKVDCLDKARMSCGTDCDLIVVKVM</sequence>
<dbReference type="VEuPathDB" id="FungiDB:BDEG_27092"/>
<dbReference type="PANTHER" id="PTHR31400:SF1">
    <property type="entry name" value="PROTEIN GUCD1"/>
    <property type="match status" value="1"/>
</dbReference>
<evidence type="ECO:0000256" key="1">
    <source>
        <dbReference type="SAM" id="MobiDB-lite"/>
    </source>
</evidence>
<feature type="compositionally biased region" description="Low complexity" evidence="1">
    <location>
        <begin position="383"/>
        <end position="394"/>
    </location>
</feature>
<feature type="compositionally biased region" description="Polar residues" evidence="1">
    <location>
        <begin position="368"/>
        <end position="377"/>
    </location>
</feature>
<reference evidence="2 3" key="1">
    <citation type="submission" date="2006-10" db="EMBL/GenBank/DDBJ databases">
        <title>The Genome Sequence of Batrachochytrium dendrobatidis JEL423.</title>
        <authorList>
            <consortium name="The Broad Institute Genome Sequencing Platform"/>
            <person name="Birren B."/>
            <person name="Lander E."/>
            <person name="Galagan J."/>
            <person name="Cuomo C."/>
            <person name="Devon K."/>
            <person name="Jaffe D."/>
            <person name="Butler J."/>
            <person name="Alvarez P."/>
            <person name="Gnerre S."/>
            <person name="Grabherr M."/>
            <person name="Kleber M."/>
            <person name="Mauceli E."/>
            <person name="Brockman W."/>
            <person name="Young S."/>
            <person name="LaButti K."/>
            <person name="Sykes S."/>
            <person name="DeCaprio D."/>
            <person name="Crawford M."/>
            <person name="Koehrsen M."/>
            <person name="Engels R."/>
            <person name="Montgomery P."/>
            <person name="Pearson M."/>
            <person name="Howarth C."/>
            <person name="Larson L."/>
            <person name="White J."/>
            <person name="O'Leary S."/>
            <person name="Kodira C."/>
            <person name="Zeng Q."/>
            <person name="Yandava C."/>
            <person name="Alvarado L."/>
            <person name="Longcore J."/>
            <person name="James T."/>
        </authorList>
    </citation>
    <scope>NUCLEOTIDE SEQUENCE [LARGE SCALE GENOMIC DNA]</scope>
    <source>
        <strain evidence="2 3">JEL423</strain>
    </source>
</reference>
<dbReference type="Proteomes" id="UP000077115">
    <property type="component" value="Unassembled WGS sequence"/>
</dbReference>
<evidence type="ECO:0000313" key="2">
    <source>
        <dbReference type="EMBL" id="OAJ43770.1"/>
    </source>
</evidence>
<reference evidence="2 3" key="2">
    <citation type="submission" date="2016-05" db="EMBL/GenBank/DDBJ databases">
        <title>Lineage-specific infection strategies underlie the spectrum of fungal disease in amphibians.</title>
        <authorList>
            <person name="Cuomo C.A."/>
            <person name="Farrer R.A."/>
            <person name="James T."/>
            <person name="Longcore J."/>
            <person name="Birren B."/>
        </authorList>
    </citation>
    <scope>NUCLEOTIDE SEQUENCE [LARGE SCALE GENOMIC DNA]</scope>
    <source>
        <strain evidence="2 3">JEL423</strain>
    </source>
</reference>
<dbReference type="InterPro" id="IPR018616">
    <property type="entry name" value="GUCD1"/>
</dbReference>
<feature type="compositionally biased region" description="Polar residues" evidence="1">
    <location>
        <begin position="412"/>
        <end position="424"/>
    </location>
</feature>
<dbReference type="eggNOG" id="KOG4621">
    <property type="taxonomic scope" value="Eukaryota"/>
</dbReference>
<gene>
    <name evidence="2" type="ORF">BDEG_27092</name>
</gene>
<organism evidence="2 3">
    <name type="scientific">Batrachochytrium dendrobatidis (strain JEL423)</name>
    <dbReference type="NCBI Taxonomy" id="403673"/>
    <lineage>
        <taxon>Eukaryota</taxon>
        <taxon>Fungi</taxon>
        <taxon>Fungi incertae sedis</taxon>
        <taxon>Chytridiomycota</taxon>
        <taxon>Chytridiomycota incertae sedis</taxon>
        <taxon>Chytridiomycetes</taxon>
        <taxon>Rhizophydiales</taxon>
        <taxon>Rhizophydiales incertae sedis</taxon>
        <taxon>Batrachochytrium</taxon>
    </lineage>
</organism>
<proteinExistence type="predicted"/>
<dbReference type="EMBL" id="DS022310">
    <property type="protein sequence ID" value="OAJ43770.1"/>
    <property type="molecule type" value="Genomic_DNA"/>
</dbReference>
<feature type="region of interest" description="Disordered" evidence="1">
    <location>
        <begin position="412"/>
        <end position="448"/>
    </location>
</feature>
<name>A0A177WWI5_BATDL</name>
<dbReference type="PANTHER" id="PTHR31400">
    <property type="entry name" value="GUANYLYL CYCLASE DOMAIN CONTAINING PROTEIN 1 GUCD1"/>
    <property type="match status" value="1"/>
</dbReference>
<dbReference type="Pfam" id="PF09778">
    <property type="entry name" value="Guanylate_cyc_2"/>
    <property type="match status" value="2"/>
</dbReference>
<feature type="region of interest" description="Disordered" evidence="1">
    <location>
        <begin position="497"/>
        <end position="555"/>
    </location>
</feature>
<feature type="region of interest" description="Disordered" evidence="1">
    <location>
        <begin position="180"/>
        <end position="301"/>
    </location>
</feature>
<feature type="compositionally biased region" description="Polar residues" evidence="1">
    <location>
        <begin position="203"/>
        <end position="220"/>
    </location>
</feature>
<feature type="compositionally biased region" description="Low complexity" evidence="1">
    <location>
        <begin position="523"/>
        <end position="544"/>
    </location>
</feature>
<feature type="compositionally biased region" description="Low complexity" evidence="1">
    <location>
        <begin position="431"/>
        <end position="441"/>
    </location>
</feature>
<feature type="region of interest" description="Disordered" evidence="1">
    <location>
        <begin position="365"/>
        <end position="394"/>
    </location>
</feature>
<evidence type="ECO:0000313" key="3">
    <source>
        <dbReference type="Proteomes" id="UP000077115"/>
    </source>
</evidence>
<protein>
    <submittedName>
        <fullName evidence="2">Uncharacterized protein</fullName>
    </submittedName>
</protein>
<feature type="compositionally biased region" description="Polar residues" evidence="1">
    <location>
        <begin position="279"/>
        <end position="301"/>
    </location>
</feature>